<dbReference type="EMBL" id="ML994621">
    <property type="protein sequence ID" value="KAF2189225.1"/>
    <property type="molecule type" value="Genomic_DNA"/>
</dbReference>
<sequence length="141" mass="14876">MKLLSLLTAVLSLSRLLSSSPRRLSLRVLTKSLRSLVVTGHARISTPAALSVPTADSTAPGGHQTIAFCDEDSGTVEGAVDLVTDANTDCVACNWFYGDCVVHFPPERSGVSAPARFTPASKVHLNTGRAARAASLVQREM</sequence>
<dbReference type="Proteomes" id="UP000800200">
    <property type="component" value="Unassembled WGS sequence"/>
</dbReference>
<feature type="signal peptide" evidence="1">
    <location>
        <begin position="1"/>
        <end position="19"/>
    </location>
</feature>
<name>A0A6A6EDV3_9PEZI</name>
<dbReference type="AlphaFoldDB" id="A0A6A6EDV3"/>
<feature type="chain" id="PRO_5025593304" evidence="1">
    <location>
        <begin position="20"/>
        <end position="141"/>
    </location>
</feature>
<keyword evidence="3" id="KW-1185">Reference proteome</keyword>
<protein>
    <submittedName>
        <fullName evidence="2">Uncharacterized protein</fullName>
    </submittedName>
</protein>
<evidence type="ECO:0000313" key="3">
    <source>
        <dbReference type="Proteomes" id="UP000800200"/>
    </source>
</evidence>
<reference evidence="2" key="1">
    <citation type="journal article" date="2020" name="Stud. Mycol.">
        <title>101 Dothideomycetes genomes: a test case for predicting lifestyles and emergence of pathogens.</title>
        <authorList>
            <person name="Haridas S."/>
            <person name="Albert R."/>
            <person name="Binder M."/>
            <person name="Bloem J."/>
            <person name="Labutti K."/>
            <person name="Salamov A."/>
            <person name="Andreopoulos B."/>
            <person name="Baker S."/>
            <person name="Barry K."/>
            <person name="Bills G."/>
            <person name="Bluhm B."/>
            <person name="Cannon C."/>
            <person name="Castanera R."/>
            <person name="Culley D."/>
            <person name="Daum C."/>
            <person name="Ezra D."/>
            <person name="Gonzalez J."/>
            <person name="Henrissat B."/>
            <person name="Kuo A."/>
            <person name="Liang C."/>
            <person name="Lipzen A."/>
            <person name="Lutzoni F."/>
            <person name="Magnuson J."/>
            <person name="Mondo S."/>
            <person name="Nolan M."/>
            <person name="Ohm R."/>
            <person name="Pangilinan J."/>
            <person name="Park H.-J."/>
            <person name="Ramirez L."/>
            <person name="Alfaro M."/>
            <person name="Sun H."/>
            <person name="Tritt A."/>
            <person name="Yoshinaga Y."/>
            <person name="Zwiers L.-H."/>
            <person name="Turgeon B."/>
            <person name="Goodwin S."/>
            <person name="Spatafora J."/>
            <person name="Crous P."/>
            <person name="Grigoriev I."/>
        </authorList>
    </citation>
    <scope>NUCLEOTIDE SEQUENCE</scope>
    <source>
        <strain evidence="2">CBS 207.26</strain>
    </source>
</reference>
<keyword evidence="1" id="KW-0732">Signal</keyword>
<gene>
    <name evidence="2" type="ORF">K469DRAFT_683659</name>
</gene>
<organism evidence="2 3">
    <name type="scientific">Zopfia rhizophila CBS 207.26</name>
    <dbReference type="NCBI Taxonomy" id="1314779"/>
    <lineage>
        <taxon>Eukaryota</taxon>
        <taxon>Fungi</taxon>
        <taxon>Dikarya</taxon>
        <taxon>Ascomycota</taxon>
        <taxon>Pezizomycotina</taxon>
        <taxon>Dothideomycetes</taxon>
        <taxon>Dothideomycetes incertae sedis</taxon>
        <taxon>Zopfiaceae</taxon>
        <taxon>Zopfia</taxon>
    </lineage>
</organism>
<proteinExistence type="predicted"/>
<evidence type="ECO:0000313" key="2">
    <source>
        <dbReference type="EMBL" id="KAF2189225.1"/>
    </source>
</evidence>
<evidence type="ECO:0000256" key="1">
    <source>
        <dbReference type="SAM" id="SignalP"/>
    </source>
</evidence>
<accession>A0A6A6EDV3</accession>